<dbReference type="RefSeq" id="XP_013436644.1">
    <property type="nucleotide sequence ID" value="XM_013581190.1"/>
</dbReference>
<dbReference type="Proteomes" id="UP000030754">
    <property type="component" value="Unassembled WGS sequence"/>
</dbReference>
<proteinExistence type="predicted"/>
<name>U6MVD6_9EIME</name>
<dbReference type="VEuPathDB" id="ToxoDB:ENH_00049660"/>
<gene>
    <name evidence="3" type="ORF">ENH_00049660</name>
</gene>
<dbReference type="GeneID" id="25475115"/>
<keyword evidence="4" id="KW-1185">Reference proteome</keyword>
<accession>U6MVD6</accession>
<evidence type="ECO:0000313" key="3">
    <source>
        <dbReference type="EMBL" id="CDJ68177.1"/>
    </source>
</evidence>
<feature type="coiled-coil region" evidence="1">
    <location>
        <begin position="26"/>
        <end position="60"/>
    </location>
</feature>
<dbReference type="OrthoDB" id="427429at2759"/>
<reference evidence="3" key="2">
    <citation type="submission" date="2013-10" db="EMBL/GenBank/DDBJ databases">
        <authorList>
            <person name="Aslett M."/>
        </authorList>
    </citation>
    <scope>NUCLEOTIDE SEQUENCE [LARGE SCALE GENOMIC DNA]</scope>
    <source>
        <strain evidence="3">Houghton</strain>
    </source>
</reference>
<dbReference type="AlphaFoldDB" id="U6MVD6"/>
<sequence length="368" mass="40132">MPLCGRLLGALGSFAAAGVGIVATPVDRRQLAVETLQQELQALEKELKDWFLERKVALERHRALHALLQRHNFVGLSVNCKDLPDGQRALWTDLVTGEPKLEDALSVDAREMKADMYMKMFREAADLENPVCVPGVAYLRCLKDNKMETHARRSEICRSQFEAFDSARQAVLMQQANATERAMVKQNIADLRAKSLFERRLHVLALLEAANSSGEHTSCSVSVSSSSSCCCSSGSCRCCSCYCNSSRSCYCCSSNSNLPHSLQLHAATLLLLPLLLLLLLLLLAAGLSGPLGLLGAEVKAVHLLQALELKEDHSSSSSSGPAKSFHSSSPPGTAATAARLRQQRKPLEVRQQQQQQQLDCSRRSSASS</sequence>
<feature type="region of interest" description="Disordered" evidence="2">
    <location>
        <begin position="314"/>
        <end position="368"/>
    </location>
</feature>
<evidence type="ECO:0000256" key="2">
    <source>
        <dbReference type="SAM" id="MobiDB-lite"/>
    </source>
</evidence>
<protein>
    <submittedName>
        <fullName evidence="3">Chromosome II, complete genome, related</fullName>
    </submittedName>
</protein>
<evidence type="ECO:0000313" key="4">
    <source>
        <dbReference type="Proteomes" id="UP000030754"/>
    </source>
</evidence>
<reference evidence="3" key="1">
    <citation type="submission" date="2013-10" db="EMBL/GenBank/DDBJ databases">
        <title>Genomic analysis of the causative agents of coccidiosis in chickens.</title>
        <authorList>
            <person name="Reid A.J."/>
            <person name="Blake D."/>
            <person name="Billington K."/>
            <person name="Browne H."/>
            <person name="Dunn M."/>
            <person name="Hung S."/>
            <person name="Kawahara F."/>
            <person name="Miranda-Saavedra D."/>
            <person name="Mourier T."/>
            <person name="Nagra H."/>
            <person name="Otto T.D."/>
            <person name="Rawlings N."/>
            <person name="Sanchez A."/>
            <person name="Sanders M."/>
            <person name="Subramaniam C."/>
            <person name="Tay Y."/>
            <person name="Dear P."/>
            <person name="Doerig C."/>
            <person name="Gruber A."/>
            <person name="Parkinson J."/>
            <person name="Shirley M."/>
            <person name="Wan K.L."/>
            <person name="Berriman M."/>
            <person name="Tomley F."/>
            <person name="Pain A."/>
        </authorList>
    </citation>
    <scope>NUCLEOTIDE SEQUENCE [LARGE SCALE GENOMIC DNA]</scope>
    <source>
        <strain evidence="3">Houghton</strain>
    </source>
</reference>
<evidence type="ECO:0000256" key="1">
    <source>
        <dbReference type="SAM" id="Coils"/>
    </source>
</evidence>
<dbReference type="EMBL" id="HG725512">
    <property type="protein sequence ID" value="CDJ68177.1"/>
    <property type="molecule type" value="Genomic_DNA"/>
</dbReference>
<keyword evidence="1" id="KW-0175">Coiled coil</keyword>
<feature type="compositionally biased region" description="Low complexity" evidence="2">
    <location>
        <begin position="315"/>
        <end position="338"/>
    </location>
</feature>
<organism evidence="3 4">
    <name type="scientific">Eimeria necatrix</name>
    <dbReference type="NCBI Taxonomy" id="51315"/>
    <lineage>
        <taxon>Eukaryota</taxon>
        <taxon>Sar</taxon>
        <taxon>Alveolata</taxon>
        <taxon>Apicomplexa</taxon>
        <taxon>Conoidasida</taxon>
        <taxon>Coccidia</taxon>
        <taxon>Eucoccidiorida</taxon>
        <taxon>Eimeriorina</taxon>
        <taxon>Eimeriidae</taxon>
        <taxon>Eimeria</taxon>
    </lineage>
</organism>